<feature type="transmembrane region" description="Helical" evidence="1">
    <location>
        <begin position="126"/>
        <end position="144"/>
    </location>
</feature>
<evidence type="ECO:0000259" key="2">
    <source>
        <dbReference type="PROSITE" id="PS50930"/>
    </source>
</evidence>
<accession>A0A7W6HTW0</accession>
<feature type="transmembrane region" description="Helical" evidence="1">
    <location>
        <begin position="52"/>
        <end position="76"/>
    </location>
</feature>
<dbReference type="SMART" id="SM00850">
    <property type="entry name" value="LytTR"/>
    <property type="match status" value="1"/>
</dbReference>
<comment type="caution">
    <text evidence="3">The sequence shown here is derived from an EMBL/GenBank/DDBJ whole genome shotgun (WGS) entry which is preliminary data.</text>
</comment>
<feature type="transmembrane region" description="Helical" evidence="1">
    <location>
        <begin position="21"/>
        <end position="40"/>
    </location>
</feature>
<dbReference type="GO" id="GO:0003677">
    <property type="term" value="F:DNA binding"/>
    <property type="evidence" value="ECO:0007669"/>
    <property type="project" value="InterPro"/>
</dbReference>
<protein>
    <recommendedName>
        <fullName evidence="2">HTH LytTR-type domain-containing protein</fullName>
    </recommendedName>
</protein>
<dbReference type="PANTHER" id="PTHR37299:SF1">
    <property type="entry name" value="STAGE 0 SPORULATION PROTEIN A HOMOLOG"/>
    <property type="match status" value="1"/>
</dbReference>
<evidence type="ECO:0000313" key="4">
    <source>
        <dbReference type="Proteomes" id="UP000546007"/>
    </source>
</evidence>
<dbReference type="PANTHER" id="PTHR37299">
    <property type="entry name" value="TRANSCRIPTIONAL REGULATOR-RELATED"/>
    <property type="match status" value="1"/>
</dbReference>
<dbReference type="RefSeq" id="WP_183312856.1">
    <property type="nucleotide sequence ID" value="NZ_AP028155.1"/>
</dbReference>
<dbReference type="GO" id="GO:0000156">
    <property type="term" value="F:phosphorelay response regulator activity"/>
    <property type="evidence" value="ECO:0007669"/>
    <property type="project" value="InterPro"/>
</dbReference>
<dbReference type="InterPro" id="IPR046947">
    <property type="entry name" value="LytR-like"/>
</dbReference>
<name>A0A7W6HTW0_9BACT</name>
<evidence type="ECO:0000313" key="3">
    <source>
        <dbReference type="EMBL" id="MBB4024893.1"/>
    </source>
</evidence>
<dbReference type="InterPro" id="IPR007492">
    <property type="entry name" value="LytTR_DNA-bd_dom"/>
</dbReference>
<keyword evidence="4" id="KW-1185">Reference proteome</keyword>
<reference evidence="3 4" key="1">
    <citation type="submission" date="2020-08" db="EMBL/GenBank/DDBJ databases">
        <title>Genomic Encyclopedia of Type Strains, Phase IV (KMG-IV): sequencing the most valuable type-strain genomes for metagenomic binning, comparative biology and taxonomic classification.</title>
        <authorList>
            <person name="Goeker M."/>
        </authorList>
    </citation>
    <scope>NUCLEOTIDE SEQUENCE [LARGE SCALE GENOMIC DNA]</scope>
    <source>
        <strain evidence="3 4">DSM 105721</strain>
    </source>
</reference>
<gene>
    <name evidence="3" type="ORF">GGR14_000654</name>
</gene>
<feature type="transmembrane region" description="Helical" evidence="1">
    <location>
        <begin position="88"/>
        <end position="106"/>
    </location>
</feature>
<dbReference type="Pfam" id="PF04397">
    <property type="entry name" value="LytTR"/>
    <property type="match status" value="1"/>
</dbReference>
<dbReference type="Proteomes" id="UP000546007">
    <property type="component" value="Unassembled WGS sequence"/>
</dbReference>
<keyword evidence="1" id="KW-0812">Transmembrane</keyword>
<dbReference type="Gene3D" id="2.40.50.1020">
    <property type="entry name" value="LytTr DNA-binding domain"/>
    <property type="match status" value="1"/>
</dbReference>
<proteinExistence type="predicted"/>
<dbReference type="AlphaFoldDB" id="A0A7W6HTW0"/>
<keyword evidence="1" id="KW-0472">Membrane</keyword>
<dbReference type="EMBL" id="JACIES010000001">
    <property type="protein sequence ID" value="MBB4024893.1"/>
    <property type="molecule type" value="Genomic_DNA"/>
</dbReference>
<dbReference type="GeneID" id="93101108"/>
<evidence type="ECO:0000256" key="1">
    <source>
        <dbReference type="SAM" id="Phobius"/>
    </source>
</evidence>
<sequence>MNVLTRKIPAYYYDKSNLIRLVLFTAFFDLIFINIYKPFSSLTWYPVSEFKFFIFSSLVILTGVLAVAISRVIMYFYTKKHTLNYIEYGIWIVLEIFFLSTFYTVYSCFLRPERDVIETFWEASENTSLILLLPYAILMLYFSWRDKEQKLQMLEEMKGDTGGTSVISFRDEKGELRLSIKHSNLLYIESADNYVQIWYLNKGVVTKFMLRNTLKAMEETFEGTNVLRCHRSYMVNFEHVKVIRREKDGVYLEFGVEKVPDIPISKTYSEKVTRWFMCYSSSNE</sequence>
<dbReference type="PROSITE" id="PS50930">
    <property type="entry name" value="HTH_LYTTR"/>
    <property type="match status" value="1"/>
</dbReference>
<keyword evidence="1" id="KW-1133">Transmembrane helix</keyword>
<organism evidence="3 4">
    <name type="scientific">Butyricimonas faecihominis</name>
    <dbReference type="NCBI Taxonomy" id="1472416"/>
    <lineage>
        <taxon>Bacteria</taxon>
        <taxon>Pseudomonadati</taxon>
        <taxon>Bacteroidota</taxon>
        <taxon>Bacteroidia</taxon>
        <taxon>Bacteroidales</taxon>
        <taxon>Odoribacteraceae</taxon>
        <taxon>Butyricimonas</taxon>
    </lineage>
</organism>
<feature type="domain" description="HTH LytTR-type" evidence="2">
    <location>
        <begin position="172"/>
        <end position="272"/>
    </location>
</feature>